<evidence type="ECO:0000256" key="1">
    <source>
        <dbReference type="ARBA" id="ARBA00022723"/>
    </source>
</evidence>
<evidence type="ECO:0000313" key="8">
    <source>
        <dbReference type="EMBL" id="KAE8311121.1"/>
    </source>
</evidence>
<dbReference type="InterPro" id="IPR036864">
    <property type="entry name" value="Zn2-C6_fun-type_DNA-bd_sf"/>
</dbReference>
<feature type="compositionally biased region" description="Low complexity" evidence="6">
    <location>
        <begin position="80"/>
        <end position="91"/>
    </location>
</feature>
<dbReference type="PROSITE" id="PS50048">
    <property type="entry name" value="ZN2_CY6_FUNGAL_2"/>
    <property type="match status" value="1"/>
</dbReference>
<keyword evidence="2" id="KW-0805">Transcription regulation</keyword>
<dbReference type="GO" id="GO:0008270">
    <property type="term" value="F:zinc ion binding"/>
    <property type="evidence" value="ECO:0007669"/>
    <property type="project" value="InterPro"/>
</dbReference>
<dbReference type="GO" id="GO:0003677">
    <property type="term" value="F:DNA binding"/>
    <property type="evidence" value="ECO:0007669"/>
    <property type="project" value="UniProtKB-KW"/>
</dbReference>
<keyword evidence="5" id="KW-0539">Nucleus</keyword>
<evidence type="ECO:0000256" key="2">
    <source>
        <dbReference type="ARBA" id="ARBA00023015"/>
    </source>
</evidence>
<dbReference type="SMART" id="SM00906">
    <property type="entry name" value="Fungal_trans"/>
    <property type="match status" value="1"/>
</dbReference>
<dbReference type="Proteomes" id="UP000325433">
    <property type="component" value="Unassembled WGS sequence"/>
</dbReference>
<dbReference type="Pfam" id="PF00172">
    <property type="entry name" value="Zn_clus"/>
    <property type="match status" value="1"/>
</dbReference>
<dbReference type="PROSITE" id="PS00463">
    <property type="entry name" value="ZN2_CY6_FUNGAL_1"/>
    <property type="match status" value="1"/>
</dbReference>
<dbReference type="EMBL" id="ML738346">
    <property type="protein sequence ID" value="KAE8311121.1"/>
    <property type="molecule type" value="Genomic_DNA"/>
</dbReference>
<dbReference type="CDD" id="cd00067">
    <property type="entry name" value="GAL4"/>
    <property type="match status" value="1"/>
</dbReference>
<dbReference type="Gene3D" id="4.10.240.10">
    <property type="entry name" value="Zn(2)-C6 fungal-type DNA-binding domain"/>
    <property type="match status" value="1"/>
</dbReference>
<keyword evidence="9" id="KW-1185">Reference proteome</keyword>
<dbReference type="GO" id="GO:0000981">
    <property type="term" value="F:DNA-binding transcription factor activity, RNA polymerase II-specific"/>
    <property type="evidence" value="ECO:0007669"/>
    <property type="project" value="InterPro"/>
</dbReference>
<dbReference type="AlphaFoldDB" id="A0A5N6VRJ0"/>
<keyword evidence="1" id="KW-0479">Metal-binding</keyword>
<dbReference type="PANTHER" id="PTHR47425:SF3">
    <property type="entry name" value="ZN(II)2CYS6 TRANSCRIPTION FACTOR (EUROFUNG)"/>
    <property type="match status" value="1"/>
</dbReference>
<dbReference type="InterPro" id="IPR001138">
    <property type="entry name" value="Zn2Cys6_DnaBD"/>
</dbReference>
<evidence type="ECO:0000256" key="3">
    <source>
        <dbReference type="ARBA" id="ARBA00023125"/>
    </source>
</evidence>
<evidence type="ECO:0000256" key="4">
    <source>
        <dbReference type="ARBA" id="ARBA00023163"/>
    </source>
</evidence>
<evidence type="ECO:0000259" key="7">
    <source>
        <dbReference type="PROSITE" id="PS50048"/>
    </source>
</evidence>
<dbReference type="InterPro" id="IPR052761">
    <property type="entry name" value="Fungal_Detox/Toxin_TFs"/>
</dbReference>
<keyword evidence="4" id="KW-0804">Transcription</keyword>
<protein>
    <submittedName>
        <fullName evidence="8">Fungal-specific transcription factor domain-containing protein</fullName>
    </submittedName>
</protein>
<dbReference type="SMART" id="SM00066">
    <property type="entry name" value="GAL4"/>
    <property type="match status" value="1"/>
</dbReference>
<sequence length="675" mass="76693">MMASCHQHGSGNQEGLAEHTDMVQHCKKKRASYVCRGCRKRKVKCDLVITGTPCSNCHEDGIACIALESKRSRRYRQQNRRVSSAPSRSPAYLSTQATDVPLPLEESNTCPDDCLSPSHRLSSRVGPFVELPAYVRAVHTSFKSDETGFLASRGALTIPEGGVRDELIAAFVLYVHPYMPVLDLQEFFDSIHQTHNSSPVSLLLLQAILFAGCAFVDMSLLEMLGYRTRRDARKAFYIKVKYLYELEWEPDPIPVIQALLLITYWFESPEDQKDPWYWLGVCRLLANRIGLGRNHESVRNPPKWQRLSHRLWWLCVLRDCVIAAATRKPLQFKEEDINMPLLTLEDFETQPIDTRFPPLRDSRTLKDAVIRQTLARLCIKKIKLALLVAQILTHNYTPSRICGSPMSSVILYSPSRPLKSLSTNIGIRRNLGEWCCSLPDDCVFPGPSTYAPQQDLDNKVLFLHRAVLRVFSLMAFGLFYRPLLAANGNPLYETHFPQRDVKRTVTNMAEEIASIAELFCERNMVQKLPPCTTTLFISALPTFIAQIKNRTEALRDNPRFQFRWCSEAIFQQRDIWPTADHAYSMIQAMVSRAQLPDPQGLLPGPDFSEDRGRRDTVIPSRGLVLPDSATSMLIPDRGMNVVDVLPGNMENGTAWLAFDAIFNQYCNYVESYQAE</sequence>
<accession>A0A5N6VRJ0</accession>
<gene>
    <name evidence="8" type="ORF">BDV41DRAFT_354432</name>
</gene>
<evidence type="ECO:0000256" key="6">
    <source>
        <dbReference type="SAM" id="MobiDB-lite"/>
    </source>
</evidence>
<dbReference type="PANTHER" id="PTHR47425">
    <property type="entry name" value="FARB-RELATED"/>
    <property type="match status" value="1"/>
</dbReference>
<feature type="domain" description="Zn(2)-C6 fungal-type" evidence="7">
    <location>
        <begin position="34"/>
        <end position="66"/>
    </location>
</feature>
<dbReference type="CDD" id="cd12148">
    <property type="entry name" value="fungal_TF_MHR"/>
    <property type="match status" value="1"/>
</dbReference>
<dbReference type="InterPro" id="IPR007219">
    <property type="entry name" value="XnlR_reg_dom"/>
</dbReference>
<dbReference type="SUPFAM" id="SSF57701">
    <property type="entry name" value="Zn2/Cys6 DNA-binding domain"/>
    <property type="match status" value="1"/>
</dbReference>
<feature type="region of interest" description="Disordered" evidence="6">
    <location>
        <begin position="75"/>
        <end position="94"/>
    </location>
</feature>
<dbReference type="Pfam" id="PF04082">
    <property type="entry name" value="Fungal_trans"/>
    <property type="match status" value="1"/>
</dbReference>
<reference evidence="9" key="1">
    <citation type="submission" date="2019-04" db="EMBL/GenBank/DDBJ databases">
        <title>Friends and foes A comparative genomics studyof 23 Aspergillus species from section Flavi.</title>
        <authorList>
            <consortium name="DOE Joint Genome Institute"/>
            <person name="Kjaerbolling I."/>
            <person name="Vesth T."/>
            <person name="Frisvad J.C."/>
            <person name="Nybo J.L."/>
            <person name="Theobald S."/>
            <person name="Kildgaard S."/>
            <person name="Isbrandt T."/>
            <person name="Kuo A."/>
            <person name="Sato A."/>
            <person name="Lyhne E.K."/>
            <person name="Kogle M.E."/>
            <person name="Wiebenga A."/>
            <person name="Kun R.S."/>
            <person name="Lubbers R.J."/>
            <person name="Makela M.R."/>
            <person name="Barry K."/>
            <person name="Chovatia M."/>
            <person name="Clum A."/>
            <person name="Daum C."/>
            <person name="Haridas S."/>
            <person name="He G."/>
            <person name="LaButti K."/>
            <person name="Lipzen A."/>
            <person name="Mondo S."/>
            <person name="Riley R."/>
            <person name="Salamov A."/>
            <person name="Simmons B.A."/>
            <person name="Magnuson J.K."/>
            <person name="Henrissat B."/>
            <person name="Mortensen U.H."/>
            <person name="Larsen T.O."/>
            <person name="Devries R.P."/>
            <person name="Grigoriev I.V."/>
            <person name="Machida M."/>
            <person name="Baker S.E."/>
            <person name="Andersen M.R."/>
        </authorList>
    </citation>
    <scope>NUCLEOTIDE SEQUENCE [LARGE SCALE GENOMIC DNA]</scope>
    <source>
        <strain evidence="9">CBS 130015</strain>
    </source>
</reference>
<dbReference type="GO" id="GO:0006351">
    <property type="term" value="P:DNA-templated transcription"/>
    <property type="evidence" value="ECO:0007669"/>
    <property type="project" value="InterPro"/>
</dbReference>
<organism evidence="8 9">
    <name type="scientific">Aspergillus transmontanensis</name>
    <dbReference type="NCBI Taxonomy" id="1034304"/>
    <lineage>
        <taxon>Eukaryota</taxon>
        <taxon>Fungi</taxon>
        <taxon>Dikarya</taxon>
        <taxon>Ascomycota</taxon>
        <taxon>Pezizomycotina</taxon>
        <taxon>Eurotiomycetes</taxon>
        <taxon>Eurotiomycetidae</taxon>
        <taxon>Eurotiales</taxon>
        <taxon>Aspergillaceae</taxon>
        <taxon>Aspergillus</taxon>
        <taxon>Aspergillus subgen. Circumdati</taxon>
    </lineage>
</organism>
<name>A0A5N6VRJ0_9EURO</name>
<evidence type="ECO:0000256" key="5">
    <source>
        <dbReference type="ARBA" id="ARBA00023242"/>
    </source>
</evidence>
<keyword evidence="3" id="KW-0238">DNA-binding</keyword>
<proteinExistence type="predicted"/>
<evidence type="ECO:0000313" key="9">
    <source>
        <dbReference type="Proteomes" id="UP000325433"/>
    </source>
</evidence>
<dbReference type="GO" id="GO:0009893">
    <property type="term" value="P:positive regulation of metabolic process"/>
    <property type="evidence" value="ECO:0007669"/>
    <property type="project" value="UniProtKB-ARBA"/>
</dbReference>